<evidence type="ECO:0000256" key="1">
    <source>
        <dbReference type="SAM" id="MobiDB-lite"/>
    </source>
</evidence>
<organism evidence="3 4">
    <name type="scientific">Pocillopora damicornis</name>
    <name type="common">Cauliflower coral</name>
    <name type="synonym">Millepora damicornis</name>
    <dbReference type="NCBI Taxonomy" id="46731"/>
    <lineage>
        <taxon>Eukaryota</taxon>
        <taxon>Metazoa</taxon>
        <taxon>Cnidaria</taxon>
        <taxon>Anthozoa</taxon>
        <taxon>Hexacorallia</taxon>
        <taxon>Scleractinia</taxon>
        <taxon>Astrocoeniina</taxon>
        <taxon>Pocilloporidae</taxon>
        <taxon>Pocillopora</taxon>
    </lineage>
</organism>
<sequence>MYTPLNKTWFIVTFISQLTSEANPPRSTILGDSYASSTNQPHPHSPSSNADAATNSTPYTPPSLSSSYVPLLPSPFTLLIFLHFLFLLKYHFRPNLRSPHHLLLIRTRHRLPKRFIFLYFLRTKILILRLNLRIRFRPKKYFLLIFTRRRFPRKRTYLFPVLTLTRLPRTRMLQRTLRLTRLHRFLRRTYHFFLRRLIRILFFLYFNLIPLSTESSQSAPSPFNSHSPSPAETFYFPVFSSDQNPYSPPEPTNTFPSKEVFPSDPYTTSFSTEAD</sequence>
<keyword evidence="2" id="KW-0812">Transmembrane</keyword>
<feature type="region of interest" description="Disordered" evidence="1">
    <location>
        <begin position="234"/>
        <end position="275"/>
    </location>
</feature>
<gene>
    <name evidence="3" type="ORF">pdam_00002694</name>
</gene>
<protein>
    <submittedName>
        <fullName evidence="3">Uncharacterized protein</fullName>
    </submittedName>
</protein>
<evidence type="ECO:0000313" key="4">
    <source>
        <dbReference type="Proteomes" id="UP000275408"/>
    </source>
</evidence>
<feature type="compositionally biased region" description="Polar residues" evidence="1">
    <location>
        <begin position="265"/>
        <end position="275"/>
    </location>
</feature>
<accession>A0A3M6TTH4</accession>
<feature type="compositionally biased region" description="Polar residues" evidence="1">
    <location>
        <begin position="34"/>
        <end position="55"/>
    </location>
</feature>
<feature type="transmembrane region" description="Helical" evidence="2">
    <location>
        <begin position="116"/>
        <end position="136"/>
    </location>
</feature>
<feature type="region of interest" description="Disordered" evidence="1">
    <location>
        <begin position="29"/>
        <end position="57"/>
    </location>
</feature>
<dbReference type="AlphaFoldDB" id="A0A3M6TTH4"/>
<reference evidence="3 4" key="1">
    <citation type="journal article" date="2018" name="Sci. Rep.">
        <title>Comparative analysis of the Pocillopora damicornis genome highlights role of immune system in coral evolution.</title>
        <authorList>
            <person name="Cunning R."/>
            <person name="Bay R.A."/>
            <person name="Gillette P."/>
            <person name="Baker A.C."/>
            <person name="Traylor-Knowles N."/>
        </authorList>
    </citation>
    <scope>NUCLEOTIDE SEQUENCE [LARGE SCALE GENOMIC DNA]</scope>
    <source>
        <strain evidence="3">RSMAS</strain>
        <tissue evidence="3">Whole animal</tissue>
    </source>
</reference>
<dbReference type="Proteomes" id="UP000275408">
    <property type="component" value="Unassembled WGS sequence"/>
</dbReference>
<dbReference type="EMBL" id="RCHS01002970">
    <property type="protein sequence ID" value="RMX44598.1"/>
    <property type="molecule type" value="Genomic_DNA"/>
</dbReference>
<feature type="non-terminal residue" evidence="3">
    <location>
        <position position="275"/>
    </location>
</feature>
<feature type="transmembrane region" description="Helical" evidence="2">
    <location>
        <begin position="68"/>
        <end position="88"/>
    </location>
</feature>
<evidence type="ECO:0000256" key="2">
    <source>
        <dbReference type="SAM" id="Phobius"/>
    </source>
</evidence>
<keyword evidence="4" id="KW-1185">Reference proteome</keyword>
<name>A0A3M6TTH4_POCDA</name>
<keyword evidence="2" id="KW-1133">Transmembrane helix</keyword>
<evidence type="ECO:0000313" key="3">
    <source>
        <dbReference type="EMBL" id="RMX44598.1"/>
    </source>
</evidence>
<keyword evidence="2" id="KW-0472">Membrane</keyword>
<proteinExistence type="predicted"/>
<comment type="caution">
    <text evidence="3">The sequence shown here is derived from an EMBL/GenBank/DDBJ whole genome shotgun (WGS) entry which is preliminary data.</text>
</comment>